<proteinExistence type="predicted"/>
<reference evidence="3" key="2">
    <citation type="submission" date="2003-03" db="EMBL/GenBank/DDBJ databases">
        <authorList>
            <person name="Buell R."/>
        </authorList>
    </citation>
    <scope>NUCLEOTIDE SEQUENCE</scope>
</reference>
<dbReference type="AlphaFoldDB" id="Q84J83"/>
<gene>
    <name evidence="2" type="ORF">OSJNBa0037J17.10</name>
    <name evidence="3" type="ORF">OSJNBb0047D08.1</name>
</gene>
<dbReference type="EMBL" id="AC135226">
    <property type="protein sequence ID" value="AAO37491.1"/>
    <property type="molecule type" value="Genomic_DNA"/>
</dbReference>
<sequence>MAGARQGRHGCGGSSGTAQHSNGGDTNSSDVAAMHGWQQAVHGRQRRHVALGGCDARGQPTVDSVHRGTGACALHKEDHVAAMAAQRGEVVLTWRHEGTDAWPRGNATRTA</sequence>
<organism evidence="2 4">
    <name type="scientific">Oryza sativa subsp. japonica</name>
    <name type="common">Rice</name>
    <dbReference type="NCBI Taxonomy" id="39947"/>
    <lineage>
        <taxon>Eukaryota</taxon>
        <taxon>Viridiplantae</taxon>
        <taxon>Streptophyta</taxon>
        <taxon>Embryophyta</taxon>
        <taxon>Tracheophyta</taxon>
        <taxon>Spermatophyta</taxon>
        <taxon>Magnoliopsida</taxon>
        <taxon>Liliopsida</taxon>
        <taxon>Poales</taxon>
        <taxon>Poaceae</taxon>
        <taxon>BOP clade</taxon>
        <taxon>Oryzoideae</taxon>
        <taxon>Oryzeae</taxon>
        <taxon>Oryzinae</taxon>
        <taxon>Oryza</taxon>
        <taxon>Oryza sativa</taxon>
    </lineage>
</organism>
<name>Q84J83_ORYSJ</name>
<dbReference type="EMBL" id="AC137925">
    <property type="protein sequence ID" value="AAO73259.1"/>
    <property type="molecule type" value="Genomic_DNA"/>
</dbReference>
<evidence type="ECO:0000313" key="2">
    <source>
        <dbReference type="EMBL" id="AAO37491.1"/>
    </source>
</evidence>
<accession>Q84J83</accession>
<reference evidence="2" key="1">
    <citation type="submission" date="2003-02" db="EMBL/GenBank/DDBJ databases">
        <authorList>
            <person name="Buell R."/>
            <person name="Liu J."/>
            <person name="Childs K."/>
            <person name="Zaborsky J."/>
            <person name="Tallon L."/>
            <person name="Wirtz U."/>
            <person name="Wei F."/>
            <person name="Kuang H."/>
            <person name="Zhang P."/>
            <person name="Marano M."/>
            <person name="Baker B."/>
        </authorList>
    </citation>
    <scope>NUCLEOTIDE SEQUENCE</scope>
</reference>
<feature type="region of interest" description="Disordered" evidence="1">
    <location>
        <begin position="1"/>
        <end position="32"/>
    </location>
</feature>
<dbReference type="Proteomes" id="UP000000763">
    <property type="component" value="Chromosome 3"/>
</dbReference>
<evidence type="ECO:0000313" key="4">
    <source>
        <dbReference type="Proteomes" id="UP000000763"/>
    </source>
</evidence>
<reference evidence="4" key="3">
    <citation type="journal article" date="2005" name="Nature">
        <title>The map-based sequence of the rice genome.</title>
        <authorList>
            <consortium name="International rice genome sequencing project (IRGSP)"/>
            <person name="Matsumoto T."/>
            <person name="Wu J."/>
            <person name="Kanamori H."/>
            <person name="Katayose Y."/>
            <person name="Fujisawa M."/>
            <person name="Namiki N."/>
            <person name="Mizuno H."/>
            <person name="Yamamoto K."/>
            <person name="Antonio B.A."/>
            <person name="Baba T."/>
            <person name="Sakata K."/>
            <person name="Nagamura Y."/>
            <person name="Aoki H."/>
            <person name="Arikawa K."/>
            <person name="Arita K."/>
            <person name="Bito T."/>
            <person name="Chiden Y."/>
            <person name="Fujitsuka N."/>
            <person name="Fukunaka R."/>
            <person name="Hamada M."/>
            <person name="Harada C."/>
            <person name="Hayashi A."/>
            <person name="Hijishita S."/>
            <person name="Honda M."/>
            <person name="Hosokawa S."/>
            <person name="Ichikawa Y."/>
            <person name="Idonuma A."/>
            <person name="Iijima M."/>
            <person name="Ikeda M."/>
            <person name="Ikeno M."/>
            <person name="Ito K."/>
            <person name="Ito S."/>
            <person name="Ito T."/>
            <person name="Ito Y."/>
            <person name="Ito Y."/>
            <person name="Iwabuchi A."/>
            <person name="Kamiya K."/>
            <person name="Karasawa W."/>
            <person name="Kurita K."/>
            <person name="Katagiri S."/>
            <person name="Kikuta A."/>
            <person name="Kobayashi H."/>
            <person name="Kobayashi N."/>
            <person name="Machita K."/>
            <person name="Maehara T."/>
            <person name="Masukawa M."/>
            <person name="Mizubayashi T."/>
            <person name="Mukai Y."/>
            <person name="Nagasaki H."/>
            <person name="Nagata Y."/>
            <person name="Naito S."/>
            <person name="Nakashima M."/>
            <person name="Nakama Y."/>
            <person name="Nakamichi Y."/>
            <person name="Nakamura M."/>
            <person name="Meguro A."/>
            <person name="Negishi M."/>
            <person name="Ohta I."/>
            <person name="Ohta T."/>
            <person name="Okamoto M."/>
            <person name="Ono N."/>
            <person name="Saji S."/>
            <person name="Sakaguchi M."/>
            <person name="Sakai K."/>
            <person name="Shibata M."/>
            <person name="Shimokawa T."/>
            <person name="Song J."/>
            <person name="Takazaki Y."/>
            <person name="Terasawa K."/>
            <person name="Tsugane M."/>
            <person name="Tsuji K."/>
            <person name="Ueda S."/>
            <person name="Waki K."/>
            <person name="Yamagata H."/>
            <person name="Yamamoto M."/>
            <person name="Yamamoto S."/>
            <person name="Yamane H."/>
            <person name="Yoshiki S."/>
            <person name="Yoshihara R."/>
            <person name="Yukawa K."/>
            <person name="Zhong H."/>
            <person name="Yano M."/>
            <person name="Yuan Q."/>
            <person name="Ouyang S."/>
            <person name="Liu J."/>
            <person name="Jones K.M."/>
            <person name="Gansberger K."/>
            <person name="Moffat K."/>
            <person name="Hill J."/>
            <person name="Bera J."/>
            <person name="Fadrosh D."/>
            <person name="Jin S."/>
            <person name="Johri S."/>
            <person name="Kim M."/>
            <person name="Overton L."/>
            <person name="Reardon M."/>
            <person name="Tsitrin T."/>
            <person name="Vuong H."/>
            <person name="Weaver B."/>
            <person name="Ciecko A."/>
            <person name="Tallon L."/>
            <person name="Jackson J."/>
            <person name="Pai G."/>
            <person name="Aken S.V."/>
            <person name="Utterback T."/>
            <person name="Reidmuller S."/>
            <person name="Feldblyum T."/>
            <person name="Hsiao J."/>
            <person name="Zismann V."/>
            <person name="Iobst S."/>
            <person name="de Vazeille A.R."/>
            <person name="Buell C.R."/>
            <person name="Ying K."/>
            <person name="Li Y."/>
            <person name="Lu T."/>
            <person name="Huang Y."/>
            <person name="Zhao Q."/>
            <person name="Feng Q."/>
            <person name="Zhang L."/>
            <person name="Zhu J."/>
            <person name="Weng Q."/>
            <person name="Mu J."/>
            <person name="Lu Y."/>
            <person name="Fan D."/>
            <person name="Liu Y."/>
            <person name="Guan J."/>
            <person name="Zhang Y."/>
            <person name="Yu S."/>
            <person name="Liu X."/>
            <person name="Zhang Y."/>
            <person name="Hong G."/>
            <person name="Han B."/>
            <person name="Choisne N."/>
            <person name="Demange N."/>
            <person name="Orjeda G."/>
            <person name="Samain S."/>
            <person name="Cattolico L."/>
            <person name="Pelletier E."/>
            <person name="Couloux A."/>
            <person name="Segurens B."/>
            <person name="Wincker P."/>
            <person name="D'Hont A."/>
            <person name="Scarpelli C."/>
            <person name="Weissenbach J."/>
            <person name="Salanoubat M."/>
            <person name="Quetier F."/>
            <person name="Yu Y."/>
            <person name="Kim H.R."/>
            <person name="Rambo T."/>
            <person name="Currie J."/>
            <person name="Collura K."/>
            <person name="Luo M."/>
            <person name="Yang T."/>
            <person name="Ammiraju J.S.S."/>
            <person name="Engler F."/>
            <person name="Soderlund C."/>
            <person name="Wing R.A."/>
            <person name="Palmer L.E."/>
            <person name="de la Bastide M."/>
            <person name="Spiegel L."/>
            <person name="Nascimento L."/>
            <person name="Zutavern T."/>
            <person name="O'Shaughnessy A."/>
            <person name="Dike S."/>
            <person name="Dedhia N."/>
            <person name="Preston R."/>
            <person name="Balija V."/>
            <person name="McCombie W.R."/>
            <person name="Chow T."/>
            <person name="Chen H."/>
            <person name="Chung M."/>
            <person name="Chen C."/>
            <person name="Shaw J."/>
            <person name="Wu H."/>
            <person name="Hsiao K."/>
            <person name="Chao Y."/>
            <person name="Chu M."/>
            <person name="Cheng C."/>
            <person name="Hour A."/>
            <person name="Lee P."/>
            <person name="Lin S."/>
            <person name="Lin Y."/>
            <person name="Liou J."/>
            <person name="Liu S."/>
            <person name="Hsing Y."/>
            <person name="Raghuvanshi S."/>
            <person name="Mohanty A."/>
            <person name="Bharti A.K."/>
            <person name="Gaur A."/>
            <person name="Gupta V."/>
            <person name="Kumar D."/>
            <person name="Ravi V."/>
            <person name="Vij S."/>
            <person name="Kapur A."/>
            <person name="Khurana P."/>
            <person name="Khurana P."/>
            <person name="Khurana J.P."/>
            <person name="Tyagi A.K."/>
            <person name="Gaikwad K."/>
            <person name="Singh A."/>
            <person name="Dalal V."/>
            <person name="Srivastava S."/>
            <person name="Dixit A."/>
            <person name="Pal A.K."/>
            <person name="Ghazi I.A."/>
            <person name="Yadav M."/>
            <person name="Pandit A."/>
            <person name="Bhargava A."/>
            <person name="Sureshbabu K."/>
            <person name="Batra K."/>
            <person name="Sharma T.R."/>
            <person name="Mohapatra T."/>
            <person name="Singh N.K."/>
            <person name="Messing J."/>
            <person name="Nelson A.B."/>
            <person name="Fuks G."/>
            <person name="Kavchok S."/>
            <person name="Keizer G."/>
            <person name="Linton E."/>
            <person name="Llaca V."/>
            <person name="Song R."/>
            <person name="Tanyolac B."/>
            <person name="Young S."/>
            <person name="Ho-Il K."/>
            <person name="Hahn J.H."/>
            <person name="Sangsakoo G."/>
            <person name="Vanavichit A."/>
            <person name="de Mattos Luiz.A.T."/>
            <person name="Zimmer P.D."/>
            <person name="Malone G."/>
            <person name="Dellagostin O."/>
            <person name="de Oliveira A.C."/>
            <person name="Bevan M."/>
            <person name="Bancroft I."/>
            <person name="Minx P."/>
            <person name="Cordum H."/>
            <person name="Wilson R."/>
            <person name="Cheng Z."/>
            <person name="Jin W."/>
            <person name="Jiang J."/>
            <person name="Leong S.A."/>
            <person name="Iwama H."/>
            <person name="Gojobori T."/>
            <person name="Itoh T."/>
            <person name="Niimura Y."/>
            <person name="Fujii Y."/>
            <person name="Habara T."/>
            <person name="Sakai H."/>
            <person name="Sato Y."/>
            <person name="Wilson G."/>
            <person name="Kumar K."/>
            <person name="McCouch S."/>
            <person name="Juretic N."/>
            <person name="Hoen D."/>
            <person name="Wright S."/>
            <person name="Bruskiewich R."/>
            <person name="Bureau T."/>
            <person name="Miyao A."/>
            <person name="Hirochika H."/>
            <person name="Nishikawa T."/>
            <person name="Kadowaki K."/>
            <person name="Sugiura M."/>
            <person name="Burr B."/>
            <person name="Sasaki T."/>
        </authorList>
    </citation>
    <scope>NUCLEOTIDE SEQUENCE [LARGE SCALE GENOMIC DNA]</scope>
    <source>
        <strain evidence="4">cv. Nipponbare</strain>
    </source>
</reference>
<reference evidence="4" key="6">
    <citation type="journal article" date="2008" name="Nucleic Acids Res.">
        <title>The rice annotation project database (RAP-DB): 2008 update.</title>
        <authorList>
            <consortium name="The rice annotation project (RAP)"/>
        </authorList>
    </citation>
    <scope>GENOME REANNOTATION</scope>
    <source>
        <strain evidence="4">cv. Nipponbare</strain>
    </source>
</reference>
<reference evidence="2" key="4">
    <citation type="submission" date="2006-01" db="EMBL/GenBank/DDBJ databases">
        <title>Oryza sativa chromosome 3 BAC OSJNBa0037J17 genomic sequence.</title>
        <authorList>
            <person name="Buell C.R."/>
            <person name="Yuan Q."/>
            <person name="Ouyang S."/>
            <person name="Liu J."/>
            <person name="Gansberger K."/>
            <person name="Jones K.M."/>
            <person name="Overton II L.L."/>
            <person name="Tsitrin T."/>
            <person name="Kim M.M."/>
            <person name="Bera J.J."/>
            <person name="Jin S.S."/>
            <person name="Fadrosh D.W."/>
            <person name="Tallon L.J."/>
            <person name="Koo H."/>
            <person name="Zismann V."/>
            <person name="Hsiao J."/>
            <person name="Blunt S."/>
            <person name="Vanaken S.S."/>
            <person name="Riedmuller S.B."/>
            <person name="Utterback T.T."/>
            <person name="Feldblyum T.V."/>
            <person name="Yang Q.Q."/>
            <person name="Haas B.J."/>
            <person name="Suh B.B."/>
            <person name="Peterson J.J."/>
            <person name="Quackenbush J."/>
            <person name="White O."/>
            <person name="Salzberg S.L."/>
            <person name="Fraser C.M."/>
        </authorList>
    </citation>
    <scope>NUCLEOTIDE SEQUENCE</scope>
</reference>
<reference evidence="3" key="5">
    <citation type="submission" date="2006-01" db="EMBL/GenBank/DDBJ databases">
        <title>Oryza sativa chromosome 3 BAC OSJNBb0047D08 genomic sequence.</title>
        <authorList>
            <person name="Buell C.R."/>
            <person name="Yuan Q."/>
            <person name="Ouyang S."/>
            <person name="Liu J."/>
            <person name="Gansberger K."/>
            <person name="Jones K.M."/>
            <person name="Overton II L.L."/>
            <person name="Tsitrin T."/>
            <person name="Kim M.M."/>
            <person name="Bera J.J."/>
            <person name="Jin S.S."/>
            <person name="Fadrosh D.W."/>
            <person name="Tallon L.J."/>
            <person name="Koo H."/>
            <person name="Zismann V."/>
            <person name="Hsiao J."/>
            <person name="Blunt S."/>
            <person name="Vanaken S.S."/>
            <person name="Riedmuller S.B."/>
            <person name="Utterback T.T."/>
            <person name="Feldblyum T.V."/>
            <person name="Yang Q.Q."/>
            <person name="Haas B.J."/>
            <person name="Suh B.B."/>
            <person name="Peterson J.J."/>
            <person name="Quackenbush J."/>
            <person name="White O."/>
            <person name="Salzberg S.L."/>
            <person name="Fraser C.M."/>
        </authorList>
    </citation>
    <scope>NUCLEOTIDE SEQUENCE</scope>
</reference>
<protein>
    <submittedName>
        <fullName evidence="2">Uncharacterized protein</fullName>
    </submittedName>
</protein>
<evidence type="ECO:0000313" key="3">
    <source>
        <dbReference type="EMBL" id="AAO73259.1"/>
    </source>
</evidence>
<feature type="compositionally biased region" description="Polar residues" evidence="1">
    <location>
        <begin position="16"/>
        <end position="30"/>
    </location>
</feature>
<evidence type="ECO:0000256" key="1">
    <source>
        <dbReference type="SAM" id="MobiDB-lite"/>
    </source>
</evidence>